<protein>
    <submittedName>
        <fullName evidence="1">Uncharacterized protein</fullName>
    </submittedName>
</protein>
<dbReference type="EMBL" id="AWUE01016586">
    <property type="protein sequence ID" value="OMO90183.1"/>
    <property type="molecule type" value="Genomic_DNA"/>
</dbReference>
<gene>
    <name evidence="1" type="ORF">COLO4_19313</name>
</gene>
<keyword evidence="2" id="KW-1185">Reference proteome</keyword>
<dbReference type="AlphaFoldDB" id="A0A1R3J5R6"/>
<evidence type="ECO:0000313" key="2">
    <source>
        <dbReference type="Proteomes" id="UP000187203"/>
    </source>
</evidence>
<reference evidence="2" key="1">
    <citation type="submission" date="2013-09" db="EMBL/GenBank/DDBJ databases">
        <title>Corchorus olitorius genome sequencing.</title>
        <authorList>
            <person name="Alam M."/>
            <person name="Haque M.S."/>
            <person name="Islam M.S."/>
            <person name="Emdad E.M."/>
            <person name="Islam M.M."/>
            <person name="Ahmed B."/>
            <person name="Halim A."/>
            <person name="Hossen Q.M.M."/>
            <person name="Hossain M.Z."/>
            <person name="Ahmed R."/>
            <person name="Khan M.M."/>
            <person name="Islam R."/>
            <person name="Rashid M.M."/>
            <person name="Khan S.A."/>
            <person name="Rahman M.S."/>
            <person name="Alam M."/>
            <person name="Yahiya A.S."/>
            <person name="Khan M.S."/>
            <person name="Azam M.S."/>
            <person name="Haque T."/>
            <person name="Lashkar M.Z.H."/>
            <person name="Akhand A.I."/>
            <person name="Morshed G."/>
            <person name="Roy S."/>
            <person name="Uddin K.S."/>
            <person name="Rabeya T."/>
            <person name="Hossain A.S."/>
            <person name="Chowdhury A."/>
            <person name="Snigdha A.R."/>
            <person name="Mortoza M.S."/>
            <person name="Matin S.A."/>
            <person name="Hoque S.M.E."/>
            <person name="Islam M.K."/>
            <person name="Roy D.K."/>
            <person name="Haider R."/>
            <person name="Moosa M.M."/>
            <person name="Elias S.M."/>
            <person name="Hasan A.M."/>
            <person name="Jahan S."/>
            <person name="Shafiuddin M."/>
            <person name="Mahmood N."/>
            <person name="Shommy N.S."/>
        </authorList>
    </citation>
    <scope>NUCLEOTIDE SEQUENCE [LARGE SCALE GENOMIC DNA]</scope>
    <source>
        <strain evidence="2">cv. O-4</strain>
    </source>
</reference>
<name>A0A1R3J5R6_9ROSI</name>
<dbReference type="Proteomes" id="UP000187203">
    <property type="component" value="Unassembled WGS sequence"/>
</dbReference>
<evidence type="ECO:0000313" key="1">
    <source>
        <dbReference type="EMBL" id="OMO90183.1"/>
    </source>
</evidence>
<sequence length="86" mass="9768">MSVGVSGCSRELQRKAFSFVCDGSCCVLVEGKILREWKESVWYGCCGGEIVQCVGEVEERMGRREFEIRVVVWESRRMSSVIVKNV</sequence>
<accession>A0A1R3J5R6</accession>
<proteinExistence type="predicted"/>
<organism evidence="1 2">
    <name type="scientific">Corchorus olitorius</name>
    <dbReference type="NCBI Taxonomy" id="93759"/>
    <lineage>
        <taxon>Eukaryota</taxon>
        <taxon>Viridiplantae</taxon>
        <taxon>Streptophyta</taxon>
        <taxon>Embryophyta</taxon>
        <taxon>Tracheophyta</taxon>
        <taxon>Spermatophyta</taxon>
        <taxon>Magnoliopsida</taxon>
        <taxon>eudicotyledons</taxon>
        <taxon>Gunneridae</taxon>
        <taxon>Pentapetalae</taxon>
        <taxon>rosids</taxon>
        <taxon>malvids</taxon>
        <taxon>Malvales</taxon>
        <taxon>Malvaceae</taxon>
        <taxon>Grewioideae</taxon>
        <taxon>Apeibeae</taxon>
        <taxon>Corchorus</taxon>
    </lineage>
</organism>
<comment type="caution">
    <text evidence="1">The sequence shown here is derived from an EMBL/GenBank/DDBJ whole genome shotgun (WGS) entry which is preliminary data.</text>
</comment>